<name>A0A231VGF7_THETR</name>
<dbReference type="InterPro" id="IPR015168">
    <property type="entry name" value="SsuA/THI5"/>
</dbReference>
<comment type="similarity">
    <text evidence="2">Belongs to the bacterial solute-binding protein SsuA/TauA family.</text>
</comment>
<dbReference type="Pfam" id="PF09084">
    <property type="entry name" value="NMT1"/>
    <property type="match status" value="1"/>
</dbReference>
<evidence type="ECO:0000259" key="5">
    <source>
        <dbReference type="SMART" id="SM00062"/>
    </source>
</evidence>
<comment type="caution">
    <text evidence="6">The sequence shown here is derived from an EMBL/GenBank/DDBJ whole genome shotgun (WGS) entry which is preliminary data.</text>
</comment>
<evidence type="ECO:0000313" key="7">
    <source>
        <dbReference type="Proteomes" id="UP000215301"/>
    </source>
</evidence>
<organism evidence="6 7">
    <name type="scientific">Thermoanaerobacterium thermosaccharolyticum</name>
    <name type="common">Clostridium thermosaccharolyticum</name>
    <dbReference type="NCBI Taxonomy" id="1517"/>
    <lineage>
        <taxon>Bacteria</taxon>
        <taxon>Bacillati</taxon>
        <taxon>Bacillota</taxon>
        <taxon>Clostridia</taxon>
        <taxon>Thermoanaerobacterales</taxon>
        <taxon>Thermoanaerobacteraceae</taxon>
        <taxon>Thermoanaerobacterium</taxon>
    </lineage>
</organism>
<feature type="chain" id="PRO_5039672907" evidence="4">
    <location>
        <begin position="26"/>
        <end position="325"/>
    </location>
</feature>
<gene>
    <name evidence="6" type="ORF">CE561_08470</name>
</gene>
<evidence type="ECO:0000256" key="2">
    <source>
        <dbReference type="ARBA" id="ARBA00010742"/>
    </source>
</evidence>
<protein>
    <submittedName>
        <fullName evidence="6">ABC transporter substrate-binding protein</fullName>
    </submittedName>
</protein>
<dbReference type="PROSITE" id="PS51257">
    <property type="entry name" value="PROKAR_LIPOPROTEIN"/>
    <property type="match status" value="1"/>
</dbReference>
<feature type="signal peptide" evidence="4">
    <location>
        <begin position="1"/>
        <end position="25"/>
    </location>
</feature>
<reference evidence="6 7" key="1">
    <citation type="submission" date="2017-06" db="EMBL/GenBank/DDBJ databases">
        <title>Isolation and characterization of a thermophilic and butanogenic Thermoanaerobacterium thermosaccharolyticum M5 capable of efficient degradation of hemicellulose.</title>
        <authorList>
            <person name="Xin F."/>
            <person name="Jiang Y."/>
        </authorList>
    </citation>
    <scope>NUCLEOTIDE SEQUENCE [LARGE SCALE GENOMIC DNA]</scope>
    <source>
        <strain evidence="6 7">M5</strain>
    </source>
</reference>
<comment type="subcellular location">
    <subcellularLocation>
        <location evidence="1">Periplasm</location>
    </subcellularLocation>
</comment>
<dbReference type="AlphaFoldDB" id="A0A231VGF7"/>
<feature type="domain" description="Solute-binding protein family 3/N-terminal" evidence="5">
    <location>
        <begin position="36"/>
        <end position="253"/>
    </location>
</feature>
<dbReference type="InterPro" id="IPR001638">
    <property type="entry name" value="Solute-binding_3/MltF_N"/>
</dbReference>
<dbReference type="RefSeq" id="WP_094045472.1">
    <property type="nucleotide sequence ID" value="NZ_NKHD01000023.1"/>
</dbReference>
<evidence type="ECO:0000256" key="4">
    <source>
        <dbReference type="SAM" id="SignalP"/>
    </source>
</evidence>
<dbReference type="SUPFAM" id="SSF53850">
    <property type="entry name" value="Periplasmic binding protein-like II"/>
    <property type="match status" value="1"/>
</dbReference>
<accession>A0A231VGF7</accession>
<sequence>MKKSLSLFLAVLLALTFIISGCSNKASQVSSDKPAHVRIGHYGGTCDAATYVAYEKGFFKKNGLDVELVKVDFNTLKDGIGTGKIDAVNASPGLFKPIEQGLNIKLADGIHTGCIQGVVPANSPIKSVKDLKGKTIGVDAIGGVPMVLLSMELSKNGIDPKKDVTWKVYPDPQLEQAIDKGEIDAFVNWDPFGEQYIESGKGRKIFGNNHNGDPNNQYCCFVGINGKLVKDNPEVAKAIANSYAEADKWIEGHQDETAQLEVDKKYIPGDVELNAKLLKSYEFVSDKERAKKSFTAIVTSMKQQKILDPTTDVNTFVNNVFVDLK</sequence>
<dbReference type="SMART" id="SM00062">
    <property type="entry name" value="PBPb"/>
    <property type="match status" value="1"/>
</dbReference>
<dbReference type="GO" id="GO:0042597">
    <property type="term" value="C:periplasmic space"/>
    <property type="evidence" value="ECO:0007669"/>
    <property type="project" value="UniProtKB-SubCell"/>
</dbReference>
<evidence type="ECO:0000256" key="3">
    <source>
        <dbReference type="ARBA" id="ARBA00022729"/>
    </source>
</evidence>
<evidence type="ECO:0000313" key="6">
    <source>
        <dbReference type="EMBL" id="OXT07224.1"/>
    </source>
</evidence>
<evidence type="ECO:0000256" key="1">
    <source>
        <dbReference type="ARBA" id="ARBA00004418"/>
    </source>
</evidence>
<dbReference type="Gene3D" id="3.40.190.10">
    <property type="entry name" value="Periplasmic binding protein-like II"/>
    <property type="match status" value="2"/>
</dbReference>
<proteinExistence type="inferred from homology"/>
<dbReference type="PANTHER" id="PTHR30024:SF47">
    <property type="entry name" value="TAURINE-BINDING PERIPLASMIC PROTEIN"/>
    <property type="match status" value="1"/>
</dbReference>
<keyword evidence="3 4" id="KW-0732">Signal</keyword>
<dbReference type="EMBL" id="NKHD01000023">
    <property type="protein sequence ID" value="OXT07224.1"/>
    <property type="molecule type" value="Genomic_DNA"/>
</dbReference>
<dbReference type="PANTHER" id="PTHR30024">
    <property type="entry name" value="ALIPHATIC SULFONATES-BINDING PROTEIN-RELATED"/>
    <property type="match status" value="1"/>
</dbReference>
<dbReference type="Proteomes" id="UP000215301">
    <property type="component" value="Unassembled WGS sequence"/>
</dbReference>